<dbReference type="Proteomes" id="UP000011867">
    <property type="component" value="Chromosome"/>
</dbReference>
<dbReference type="EMBL" id="HF582854">
    <property type="protein sequence ID" value="CCQ36366.1"/>
    <property type="molecule type" value="Genomic_DNA"/>
</dbReference>
<dbReference type="HOGENOM" id="CLU_097039_1_1_2"/>
<gene>
    <name evidence="2" type="ordered locus">Nmlp_2191</name>
</gene>
<evidence type="ECO:0000256" key="1">
    <source>
        <dbReference type="SAM" id="Phobius"/>
    </source>
</evidence>
<dbReference type="Gene3D" id="2.60.120.1140">
    <property type="entry name" value="Protein of unknown function DUF192"/>
    <property type="match status" value="1"/>
</dbReference>
<proteinExistence type="predicted"/>
<feature type="transmembrane region" description="Helical" evidence="1">
    <location>
        <begin position="6"/>
        <end position="29"/>
    </location>
</feature>
<dbReference type="eggNOG" id="arCOG03116">
    <property type="taxonomic scope" value="Archaea"/>
</dbReference>
<keyword evidence="1" id="KW-0472">Membrane</keyword>
<dbReference type="OrthoDB" id="6763at2157"/>
<dbReference type="KEGG" id="nmo:Nmlp_2191"/>
<dbReference type="RefSeq" id="WP_015409167.1">
    <property type="nucleotide sequence ID" value="NC_020388.1"/>
</dbReference>
<keyword evidence="3" id="KW-1185">Reference proteome</keyword>
<reference evidence="2 3" key="1">
    <citation type="journal article" date="2013" name="Genome Announc.">
        <title>Genome of the haloarchaeon Natronomonas moolapensis, a neutrophilic member of a previously haloalkaliphilic genus.</title>
        <authorList>
            <person name="Dyall-Smith M.L."/>
            <person name="Pfeiffer F."/>
            <person name="Oberwinkler T."/>
            <person name="Klee K."/>
            <person name="Rampp M."/>
            <person name="Palm P."/>
            <person name="Gross K."/>
            <person name="Schuster S.C."/>
            <person name="Oesterhelt D."/>
        </authorList>
    </citation>
    <scope>NUCLEOTIDE SEQUENCE [LARGE SCALE GENOMIC DNA]</scope>
    <source>
        <strain evidence="3">DSM 18674 / JCM 14361 / 8.8.11</strain>
    </source>
</reference>
<dbReference type="InterPro" id="IPR003795">
    <property type="entry name" value="DUF192"/>
</dbReference>
<dbReference type="AlphaFoldDB" id="M1Y1L5"/>
<dbReference type="PANTHER" id="PTHR37953:SF1">
    <property type="entry name" value="UPF0127 PROTEIN MJ1496"/>
    <property type="match status" value="1"/>
</dbReference>
<dbReference type="Pfam" id="PF02643">
    <property type="entry name" value="DUF192"/>
    <property type="match status" value="1"/>
</dbReference>
<dbReference type="InterPro" id="IPR038695">
    <property type="entry name" value="Saro_0823-like_sf"/>
</dbReference>
<organism evidence="2 3">
    <name type="scientific">Natronomonas moolapensis (strain DSM 18674 / CECT 7526 / JCM 14361 / 8.8.11)</name>
    <dbReference type="NCBI Taxonomy" id="268739"/>
    <lineage>
        <taxon>Archaea</taxon>
        <taxon>Methanobacteriati</taxon>
        <taxon>Methanobacteriota</taxon>
        <taxon>Stenosarchaea group</taxon>
        <taxon>Halobacteria</taxon>
        <taxon>Halobacteriales</taxon>
        <taxon>Natronomonadaceae</taxon>
        <taxon>Natronomonas</taxon>
    </lineage>
</organism>
<keyword evidence="1" id="KW-0812">Transmembrane</keyword>
<evidence type="ECO:0000313" key="3">
    <source>
        <dbReference type="Proteomes" id="UP000011867"/>
    </source>
</evidence>
<protein>
    <submittedName>
        <fullName evidence="2">DUF192 family protein</fullName>
    </submittedName>
</protein>
<keyword evidence="1" id="KW-1133">Transmembrane helix</keyword>
<evidence type="ECO:0000313" key="2">
    <source>
        <dbReference type="EMBL" id="CCQ36366.1"/>
    </source>
</evidence>
<name>M1Y1L5_NATM8</name>
<dbReference type="GeneID" id="14652192"/>
<accession>M1Y1L5</accession>
<dbReference type="PANTHER" id="PTHR37953">
    <property type="entry name" value="UPF0127 PROTEIN MJ1496"/>
    <property type="match status" value="1"/>
</dbReference>
<sequence>MDSRWVVYSLLAVAVVCAIGLIALSVGIIGPLLGDGYDPTAGTGEYERTSVTVVDGTTEVELGTVDAAVADTFVKRYLGLSGTERLPEDGGMLFVHDAPGEYTYVMRDMSFSLDIVFIAPNGTITTIHEAPEPGPDEDGTAQAYPGRGQYVLEVNRGWTAERGIEAGDEVRFER</sequence>